<proteinExistence type="predicted"/>
<keyword evidence="4" id="KW-1133">Transmembrane helix</keyword>
<dbReference type="PROSITE" id="PS51450">
    <property type="entry name" value="LRR"/>
    <property type="match status" value="1"/>
</dbReference>
<keyword evidence="4" id="KW-0812">Transmembrane</keyword>
<dbReference type="PANTHER" id="PTHR48051">
    <property type="match status" value="1"/>
</dbReference>
<dbReference type="GO" id="GO:0005737">
    <property type="term" value="C:cytoplasm"/>
    <property type="evidence" value="ECO:0007669"/>
    <property type="project" value="TreeGrafter"/>
</dbReference>
<dbReference type="KEGG" id="btab:109031486"/>
<dbReference type="SMART" id="SM00369">
    <property type="entry name" value="LRR_TYP"/>
    <property type="match status" value="5"/>
</dbReference>
<protein>
    <recommendedName>
        <fullName evidence="5">Calponin-homology (CH) domain-containing protein</fullName>
    </recommendedName>
</protein>
<dbReference type="Proteomes" id="UP001152759">
    <property type="component" value="Chromosome 4"/>
</dbReference>
<evidence type="ECO:0000256" key="2">
    <source>
        <dbReference type="ARBA" id="ARBA00022737"/>
    </source>
</evidence>
<keyword evidence="2" id="KW-0677">Repeat</keyword>
<dbReference type="SUPFAM" id="SSF52058">
    <property type="entry name" value="L domain-like"/>
    <property type="match status" value="1"/>
</dbReference>
<dbReference type="InterPro" id="IPR001715">
    <property type="entry name" value="CH_dom"/>
</dbReference>
<feature type="region of interest" description="Disordered" evidence="3">
    <location>
        <begin position="305"/>
        <end position="366"/>
    </location>
</feature>
<dbReference type="InterPro" id="IPR003591">
    <property type="entry name" value="Leu-rich_rpt_typical-subtyp"/>
</dbReference>
<dbReference type="Pfam" id="PF00307">
    <property type="entry name" value="CH"/>
    <property type="match status" value="1"/>
</dbReference>
<name>A0A9P0F2C7_BEMTA</name>
<dbReference type="SMART" id="SM00033">
    <property type="entry name" value="CH"/>
    <property type="match status" value="1"/>
</dbReference>
<dbReference type="OrthoDB" id="6149831at2759"/>
<dbReference type="Pfam" id="PF13855">
    <property type="entry name" value="LRR_8"/>
    <property type="match status" value="2"/>
</dbReference>
<keyword evidence="1" id="KW-0433">Leucine-rich repeat</keyword>
<evidence type="ECO:0000259" key="5">
    <source>
        <dbReference type="PROSITE" id="PS50021"/>
    </source>
</evidence>
<dbReference type="InterPro" id="IPR001611">
    <property type="entry name" value="Leu-rich_rpt"/>
</dbReference>
<dbReference type="SMART" id="SM00364">
    <property type="entry name" value="LRR_BAC"/>
    <property type="match status" value="3"/>
</dbReference>
<dbReference type="AlphaFoldDB" id="A0A9P0F2C7"/>
<dbReference type="PROSITE" id="PS50021">
    <property type="entry name" value="CH"/>
    <property type="match status" value="1"/>
</dbReference>
<feature type="region of interest" description="Disordered" evidence="3">
    <location>
        <begin position="382"/>
        <end position="408"/>
    </location>
</feature>
<feature type="compositionally biased region" description="Polar residues" evidence="3">
    <location>
        <begin position="329"/>
        <end position="354"/>
    </location>
</feature>
<dbReference type="EMBL" id="OU963865">
    <property type="protein sequence ID" value="CAH0389003.1"/>
    <property type="molecule type" value="Genomic_DNA"/>
</dbReference>
<dbReference type="Gene3D" id="3.80.10.10">
    <property type="entry name" value="Ribonuclease Inhibitor"/>
    <property type="match status" value="2"/>
</dbReference>
<dbReference type="InterPro" id="IPR050216">
    <property type="entry name" value="LRR_domain-containing"/>
</dbReference>
<keyword evidence="7" id="KW-1185">Reference proteome</keyword>
<dbReference type="PANTHER" id="PTHR48051:SF21">
    <property type="entry name" value="CALPONIN-HOMOLOGY (CH) DOMAIN-CONTAINING PROTEIN"/>
    <property type="match status" value="1"/>
</dbReference>
<evidence type="ECO:0000256" key="4">
    <source>
        <dbReference type="SAM" id="Phobius"/>
    </source>
</evidence>
<evidence type="ECO:0000256" key="3">
    <source>
        <dbReference type="SAM" id="MobiDB-lite"/>
    </source>
</evidence>
<dbReference type="InterPro" id="IPR032675">
    <property type="entry name" value="LRR_dom_sf"/>
</dbReference>
<gene>
    <name evidence="6" type="ORF">BEMITA_LOCUS7877</name>
</gene>
<evidence type="ECO:0000313" key="7">
    <source>
        <dbReference type="Proteomes" id="UP001152759"/>
    </source>
</evidence>
<reference evidence="6" key="1">
    <citation type="submission" date="2021-12" db="EMBL/GenBank/DDBJ databases">
        <authorList>
            <person name="King R."/>
        </authorList>
    </citation>
    <scope>NUCLEOTIDE SEQUENCE</scope>
</reference>
<dbReference type="Gene3D" id="1.10.418.10">
    <property type="entry name" value="Calponin-like domain"/>
    <property type="match status" value="1"/>
</dbReference>
<organism evidence="6 7">
    <name type="scientific">Bemisia tabaci</name>
    <name type="common">Sweetpotato whitefly</name>
    <name type="synonym">Aleurodes tabaci</name>
    <dbReference type="NCBI Taxonomy" id="7038"/>
    <lineage>
        <taxon>Eukaryota</taxon>
        <taxon>Metazoa</taxon>
        <taxon>Ecdysozoa</taxon>
        <taxon>Arthropoda</taxon>
        <taxon>Hexapoda</taxon>
        <taxon>Insecta</taxon>
        <taxon>Pterygota</taxon>
        <taxon>Neoptera</taxon>
        <taxon>Paraneoptera</taxon>
        <taxon>Hemiptera</taxon>
        <taxon>Sternorrhyncha</taxon>
        <taxon>Aleyrodoidea</taxon>
        <taxon>Aleyrodidae</taxon>
        <taxon>Aleyrodinae</taxon>
        <taxon>Bemisia</taxon>
    </lineage>
</organism>
<keyword evidence="4" id="KW-0472">Membrane</keyword>
<evidence type="ECO:0000313" key="6">
    <source>
        <dbReference type="EMBL" id="CAH0389003.1"/>
    </source>
</evidence>
<accession>A0A9P0F2C7</accession>
<dbReference type="SUPFAM" id="SSF47576">
    <property type="entry name" value="Calponin-homology domain, CH-domain"/>
    <property type="match status" value="1"/>
</dbReference>
<feature type="transmembrane region" description="Helical" evidence="4">
    <location>
        <begin position="634"/>
        <end position="656"/>
    </location>
</feature>
<feature type="domain" description="Calponin-homology (CH)" evidence="5">
    <location>
        <begin position="510"/>
        <end position="625"/>
    </location>
</feature>
<sequence>MAIKSMNSVPSHLSRSIERLLEEAHLSGELNLNGRKLKEFPRTGGKYDLTDTVLADLSKNRFSELPVEVTKFWFLEKLKLYHNVIRSIPAAIVCLQSLTYLDLNRNLLTTLPGALCQLPLEILIVSNNKLVALPDEIGQCASLMDLDVSCNHIRHLPPQLGQLNALRSLNVRNNLLLELPIEITYLRLVQLDVSENRIATLPLELKSMTSLESLELNHNPLVSPPSSVCMRGRVHVFKYLALRSMKEDAQRSEDNRRCHRKLSELRARRNHTDSGYCSAAGLDWSSTTLNTASVAQLHNSDEGLNEIGKKRLGRSSSEREVGRSSSLRTNTSPAGIRCSRSSQPSIDSDKNGVSNGVDYGDTRPVHHMQSYKEYKEALKQQRAMDVYKSKTESKSNASPASPKKPGGLTPVSVPAVPVVPVSPVQLGADVVAKKPVQKVQPSRITKAESLDSPVIGDNVAYVKPSPPKTGANLSYPANVGVDGPPRPMWNRSNISPEKLSFTMRRELDRAKEEAQIISQLRSNIESRLKMALPSDLASALSDGVVLCHLANHVRPRSVASIHVPSPAVPKLTMARCRRNVDNFLDACRRIGVEEGSLADRDAVVEASESGLESLAVTVATMLQVAEAPPPPSTTLSTCLCLATFFLSLILLIFYPLD</sequence>
<dbReference type="InterPro" id="IPR036872">
    <property type="entry name" value="CH_dom_sf"/>
</dbReference>
<evidence type="ECO:0000256" key="1">
    <source>
        <dbReference type="ARBA" id="ARBA00022614"/>
    </source>
</evidence>
<feature type="compositionally biased region" description="Low complexity" evidence="3">
    <location>
        <begin position="394"/>
        <end position="408"/>
    </location>
</feature>